<dbReference type="PANTHER" id="PTHR31270">
    <property type="entry name" value="GLUTAMINYL-PEPTIDE CYCLOTRANSFERASE"/>
    <property type="match status" value="1"/>
</dbReference>
<proteinExistence type="predicted"/>
<reference evidence="3" key="1">
    <citation type="journal article" date="2019" name="Int. J. Syst. Evol. Microbiol.">
        <title>The Global Catalogue of Microorganisms (GCM) 10K type strain sequencing project: providing services to taxonomists for standard genome sequencing and annotation.</title>
        <authorList>
            <consortium name="The Broad Institute Genomics Platform"/>
            <consortium name="The Broad Institute Genome Sequencing Center for Infectious Disease"/>
            <person name="Wu L."/>
            <person name="Ma J."/>
        </authorList>
    </citation>
    <scope>NUCLEOTIDE SEQUENCE [LARGE SCALE GENOMIC DNA]</scope>
    <source>
        <strain evidence="3">JCM 12125</strain>
    </source>
</reference>
<keyword evidence="1" id="KW-0732">Signal</keyword>
<organism evidence="2 3">
    <name type="scientific">Brevundimonas staleyi</name>
    <dbReference type="NCBI Taxonomy" id="74326"/>
    <lineage>
        <taxon>Bacteria</taxon>
        <taxon>Pseudomonadati</taxon>
        <taxon>Pseudomonadota</taxon>
        <taxon>Alphaproteobacteria</taxon>
        <taxon>Caulobacterales</taxon>
        <taxon>Caulobacteraceae</taxon>
        <taxon>Brevundimonas</taxon>
    </lineage>
</organism>
<keyword evidence="3" id="KW-1185">Reference proteome</keyword>
<evidence type="ECO:0000313" key="3">
    <source>
        <dbReference type="Proteomes" id="UP001596152"/>
    </source>
</evidence>
<dbReference type="InterPro" id="IPR011044">
    <property type="entry name" value="Quino_amine_DH_bsu"/>
</dbReference>
<dbReference type="InterPro" id="IPR007788">
    <property type="entry name" value="QCT"/>
</dbReference>
<feature type="signal peptide" evidence="1">
    <location>
        <begin position="1"/>
        <end position="26"/>
    </location>
</feature>
<evidence type="ECO:0000256" key="1">
    <source>
        <dbReference type="SAM" id="SignalP"/>
    </source>
</evidence>
<name>A0ABW0FR72_9CAUL</name>
<gene>
    <name evidence="2" type="ORF">ACFPIE_08295</name>
</gene>
<dbReference type="SUPFAM" id="SSF50969">
    <property type="entry name" value="YVTN repeat-like/Quinoprotein amine dehydrogenase"/>
    <property type="match status" value="1"/>
</dbReference>
<evidence type="ECO:0000313" key="2">
    <source>
        <dbReference type="EMBL" id="MFC5343909.1"/>
    </source>
</evidence>
<dbReference type="RefSeq" id="WP_374037653.1">
    <property type="nucleotide sequence ID" value="NZ_CP169082.1"/>
</dbReference>
<accession>A0ABW0FR72</accession>
<dbReference type="Pfam" id="PF05096">
    <property type="entry name" value="Glu_cyclase_2"/>
    <property type="match status" value="1"/>
</dbReference>
<feature type="chain" id="PRO_5046713788" evidence="1">
    <location>
        <begin position="27"/>
        <end position="280"/>
    </location>
</feature>
<dbReference type="PANTHER" id="PTHR31270:SF1">
    <property type="entry name" value="GLUTAMINYL-PEPTIDE CYCLOTRANSFERASE"/>
    <property type="match status" value="1"/>
</dbReference>
<dbReference type="Gene3D" id="2.130.10.10">
    <property type="entry name" value="YVTN repeat-like/Quinoprotein amine dehydrogenase"/>
    <property type="match status" value="1"/>
</dbReference>
<dbReference type="Proteomes" id="UP001596152">
    <property type="component" value="Unassembled WGS sequence"/>
</dbReference>
<sequence>MDLRASRLVAAFAGLIGLALAPAAYAQTAAPAAPAAQAAPAAPAARPSRPPRYGYEVVNVFPHDPTAFTQGLEFHDGLFLESTGRHPSSVRRVRLEDGEVLAKRELDMQFFGEGLTAVGDRILTLTWQGGHGFVWNIDTLEPAGTFSYSGEGWGLTHDETRVILSDGTPTLRFLDPDTLQQTGSVEVTYMGRPLDRLNELEFIEGEVWANIWQTDFIVRIDPSTGVVTGVIDLSGILPDPVHNPADDVLNGIAWDAANKRLFVTGKNWPKLFEIRLTEAR</sequence>
<comment type="caution">
    <text evidence="2">The sequence shown here is derived from an EMBL/GenBank/DDBJ whole genome shotgun (WGS) entry which is preliminary data.</text>
</comment>
<dbReference type="EMBL" id="JBHSLF010000016">
    <property type="protein sequence ID" value="MFC5343909.1"/>
    <property type="molecule type" value="Genomic_DNA"/>
</dbReference>
<dbReference type="InterPro" id="IPR015943">
    <property type="entry name" value="WD40/YVTN_repeat-like_dom_sf"/>
</dbReference>
<protein>
    <submittedName>
        <fullName evidence="2">Glutaminyl-peptide cyclotransferase</fullName>
    </submittedName>
</protein>